<dbReference type="OrthoDB" id="7375560at2"/>
<proteinExistence type="predicted"/>
<organism evidence="2 3">
    <name type="scientific">Enhydrobacter aerosaccus</name>
    <dbReference type="NCBI Taxonomy" id="225324"/>
    <lineage>
        <taxon>Bacteria</taxon>
        <taxon>Pseudomonadati</taxon>
        <taxon>Pseudomonadota</taxon>
        <taxon>Alphaproteobacteria</taxon>
        <taxon>Hyphomicrobiales</taxon>
        <taxon>Enhydrobacter</taxon>
    </lineage>
</organism>
<feature type="chain" id="PRO_5012526935" description="Lipoprotein" evidence="1">
    <location>
        <begin position="23"/>
        <end position="167"/>
    </location>
</feature>
<dbReference type="Proteomes" id="UP000190092">
    <property type="component" value="Unassembled WGS sequence"/>
</dbReference>
<accession>A0A1T4L635</accession>
<reference evidence="3" key="1">
    <citation type="submission" date="2017-02" db="EMBL/GenBank/DDBJ databases">
        <authorList>
            <person name="Varghese N."/>
            <person name="Submissions S."/>
        </authorList>
    </citation>
    <scope>NUCLEOTIDE SEQUENCE [LARGE SCALE GENOMIC DNA]</scope>
    <source>
        <strain evidence="3">ATCC 27094</strain>
    </source>
</reference>
<feature type="signal peptide" evidence="1">
    <location>
        <begin position="1"/>
        <end position="22"/>
    </location>
</feature>
<gene>
    <name evidence="2" type="ORF">SAMN02745126_01364</name>
</gene>
<dbReference type="RefSeq" id="WP_085933004.1">
    <property type="nucleotide sequence ID" value="NZ_FUWJ01000001.1"/>
</dbReference>
<evidence type="ECO:0000313" key="3">
    <source>
        <dbReference type="Proteomes" id="UP000190092"/>
    </source>
</evidence>
<name>A0A1T4L635_9HYPH</name>
<evidence type="ECO:0000256" key="1">
    <source>
        <dbReference type="SAM" id="SignalP"/>
    </source>
</evidence>
<evidence type="ECO:0008006" key="4">
    <source>
        <dbReference type="Google" id="ProtNLM"/>
    </source>
</evidence>
<dbReference type="AlphaFoldDB" id="A0A1T4L635"/>
<protein>
    <recommendedName>
        <fullName evidence="4">Lipoprotein</fullName>
    </recommendedName>
</protein>
<keyword evidence="1" id="KW-0732">Signal</keyword>
<evidence type="ECO:0000313" key="2">
    <source>
        <dbReference type="EMBL" id="SJZ50030.1"/>
    </source>
</evidence>
<sequence>MTQRRLARRAFLGAAFILPVGACSKSSWNNPLSALMPYKPFTLSERGDRMVRWLYYSGKEAMLAPDALSLMGLENGGRYIPVKQLAEDGPDGRYVISLVNIRKIHEFVLHRRRGDLLIIHQCDTAFRREMSVRFPRDGKPTVITDTSVAEADFQEQLAFWFARMPAR</sequence>
<dbReference type="STRING" id="225324.SAMN02745126_01364"/>
<dbReference type="EMBL" id="FUWJ01000001">
    <property type="protein sequence ID" value="SJZ50030.1"/>
    <property type="molecule type" value="Genomic_DNA"/>
</dbReference>
<keyword evidence="3" id="KW-1185">Reference proteome</keyword>